<dbReference type="PROSITE" id="PS00211">
    <property type="entry name" value="ABC_TRANSPORTER_1"/>
    <property type="match status" value="1"/>
</dbReference>
<dbReference type="EMBL" id="QJJK01000010">
    <property type="protein sequence ID" value="PXW55153.1"/>
    <property type="molecule type" value="Genomic_DNA"/>
</dbReference>
<feature type="domain" description="ABC transporter" evidence="5">
    <location>
        <begin position="10"/>
        <end position="240"/>
    </location>
</feature>
<dbReference type="RefSeq" id="WP_110376752.1">
    <property type="nucleotide sequence ID" value="NZ_JAHBRY010000003.1"/>
</dbReference>
<sequence length="334" mass="35721">MSIRHLGKPVRIEGVRKAYGAAVALDGISLDIAPGEFCTLLGASGSGKTTLLKALAGFETCDAGSILVDGRDIGPVPVSRRNIGMVFQNYALFPHMTVARNVAFGLEMRGLSRAEIGRRVDGALALVSLEGYAGRFPRELSGGQQQRVALARALVIEPDILLMDEPLGALDKNLRQAIQQQLRDLHQAIGATIVYVTHDQEEALFLSDRIALMDRGRIIQAGAPEDLYFKPANRFVAGFLGECNFIPAGDGRPGEVAVRPERTLLGHAAAAAEVRLGGQIRSVVFTGTGYRVIVDVAGRVVTALTDSDDKVARLPPGSDVIVGFERRHAMTFAA</sequence>
<dbReference type="SMART" id="SM00382">
    <property type="entry name" value="AAA"/>
    <property type="match status" value="1"/>
</dbReference>
<dbReference type="InterPro" id="IPR003593">
    <property type="entry name" value="AAA+_ATPase"/>
</dbReference>
<dbReference type="PANTHER" id="PTHR42781:SF4">
    <property type="entry name" value="SPERMIDINE_PUTRESCINE IMPORT ATP-BINDING PROTEIN POTA"/>
    <property type="match status" value="1"/>
</dbReference>
<dbReference type="GO" id="GO:0016887">
    <property type="term" value="F:ATP hydrolysis activity"/>
    <property type="evidence" value="ECO:0007669"/>
    <property type="project" value="InterPro"/>
</dbReference>
<dbReference type="OrthoDB" id="9802264at2"/>
<evidence type="ECO:0000313" key="7">
    <source>
        <dbReference type="Proteomes" id="UP000248021"/>
    </source>
</evidence>
<reference evidence="6 7" key="1">
    <citation type="submission" date="2018-05" db="EMBL/GenBank/DDBJ databases">
        <title>Genomic Encyclopedia of Type Strains, Phase IV (KMG-IV): sequencing the most valuable type-strain genomes for metagenomic binning, comparative biology and taxonomic classification.</title>
        <authorList>
            <person name="Goeker M."/>
        </authorList>
    </citation>
    <scope>NUCLEOTIDE SEQUENCE [LARGE SCALE GENOMIC DNA]</scope>
    <source>
        <strain evidence="6 7">DSM 6462</strain>
    </source>
</reference>
<evidence type="ECO:0000256" key="1">
    <source>
        <dbReference type="ARBA" id="ARBA00005417"/>
    </source>
</evidence>
<dbReference type="Proteomes" id="UP000248021">
    <property type="component" value="Unassembled WGS sequence"/>
</dbReference>
<organism evidence="6 7">
    <name type="scientific">Chelatococcus asaccharovorans</name>
    <dbReference type="NCBI Taxonomy" id="28210"/>
    <lineage>
        <taxon>Bacteria</taxon>
        <taxon>Pseudomonadati</taxon>
        <taxon>Pseudomonadota</taxon>
        <taxon>Alphaproteobacteria</taxon>
        <taxon>Hyphomicrobiales</taxon>
        <taxon>Chelatococcaceae</taxon>
        <taxon>Chelatococcus</taxon>
    </lineage>
</organism>
<dbReference type="Pfam" id="PF08402">
    <property type="entry name" value="TOBE_2"/>
    <property type="match status" value="1"/>
</dbReference>
<comment type="similarity">
    <text evidence="1">Belongs to the ABC transporter superfamily.</text>
</comment>
<dbReference type="PANTHER" id="PTHR42781">
    <property type="entry name" value="SPERMIDINE/PUTRESCINE IMPORT ATP-BINDING PROTEIN POTA"/>
    <property type="match status" value="1"/>
</dbReference>
<keyword evidence="4 6" id="KW-0067">ATP-binding</keyword>
<dbReference type="Gene3D" id="3.40.50.300">
    <property type="entry name" value="P-loop containing nucleotide triphosphate hydrolases"/>
    <property type="match status" value="1"/>
</dbReference>
<dbReference type="GO" id="GO:0043190">
    <property type="term" value="C:ATP-binding cassette (ABC) transporter complex"/>
    <property type="evidence" value="ECO:0007669"/>
    <property type="project" value="InterPro"/>
</dbReference>
<dbReference type="GO" id="GO:0005524">
    <property type="term" value="F:ATP binding"/>
    <property type="evidence" value="ECO:0007669"/>
    <property type="project" value="UniProtKB-KW"/>
</dbReference>
<dbReference type="FunFam" id="3.40.50.300:FF:000425">
    <property type="entry name" value="Probable ABC transporter, ATP-binding subunit"/>
    <property type="match status" value="1"/>
</dbReference>
<dbReference type="AlphaFoldDB" id="A0A2V3U153"/>
<dbReference type="InterPro" id="IPR003439">
    <property type="entry name" value="ABC_transporter-like_ATP-bd"/>
</dbReference>
<comment type="caution">
    <text evidence="6">The sequence shown here is derived from an EMBL/GenBank/DDBJ whole genome shotgun (WGS) entry which is preliminary data.</text>
</comment>
<name>A0A2V3U153_9HYPH</name>
<evidence type="ECO:0000256" key="4">
    <source>
        <dbReference type="ARBA" id="ARBA00022840"/>
    </source>
</evidence>
<dbReference type="InterPro" id="IPR050093">
    <property type="entry name" value="ABC_SmlMolc_Importer"/>
</dbReference>
<evidence type="ECO:0000313" key="6">
    <source>
        <dbReference type="EMBL" id="PXW55153.1"/>
    </source>
</evidence>
<protein>
    <submittedName>
        <fullName evidence="6">Putative spermidine/putrescine transport system ATP-binding protein</fullName>
    </submittedName>
</protein>
<proteinExistence type="inferred from homology"/>
<dbReference type="PROSITE" id="PS50893">
    <property type="entry name" value="ABC_TRANSPORTER_2"/>
    <property type="match status" value="1"/>
</dbReference>
<dbReference type="InterPro" id="IPR008995">
    <property type="entry name" value="Mo/tungstate-bd_C_term_dom"/>
</dbReference>
<dbReference type="InterPro" id="IPR017871">
    <property type="entry name" value="ABC_transporter-like_CS"/>
</dbReference>
<dbReference type="SUPFAM" id="SSF50331">
    <property type="entry name" value="MOP-like"/>
    <property type="match status" value="1"/>
</dbReference>
<keyword evidence="3" id="KW-0547">Nucleotide-binding</keyword>
<dbReference type="InterPro" id="IPR013611">
    <property type="entry name" value="Transp-assoc_OB_typ2"/>
</dbReference>
<keyword evidence="2" id="KW-0813">Transport</keyword>
<evidence type="ECO:0000256" key="2">
    <source>
        <dbReference type="ARBA" id="ARBA00022448"/>
    </source>
</evidence>
<dbReference type="Gene3D" id="2.40.50.100">
    <property type="match status" value="1"/>
</dbReference>
<evidence type="ECO:0000259" key="5">
    <source>
        <dbReference type="PROSITE" id="PS50893"/>
    </source>
</evidence>
<dbReference type="SUPFAM" id="SSF52540">
    <property type="entry name" value="P-loop containing nucleoside triphosphate hydrolases"/>
    <property type="match status" value="1"/>
</dbReference>
<keyword evidence="7" id="KW-1185">Reference proteome</keyword>
<dbReference type="InterPro" id="IPR027417">
    <property type="entry name" value="P-loop_NTPase"/>
</dbReference>
<dbReference type="GO" id="GO:0015697">
    <property type="term" value="P:quaternary ammonium group transport"/>
    <property type="evidence" value="ECO:0007669"/>
    <property type="project" value="UniProtKB-ARBA"/>
</dbReference>
<dbReference type="GO" id="GO:0022857">
    <property type="term" value="F:transmembrane transporter activity"/>
    <property type="evidence" value="ECO:0007669"/>
    <property type="project" value="InterPro"/>
</dbReference>
<evidence type="ECO:0000256" key="3">
    <source>
        <dbReference type="ARBA" id="ARBA00022741"/>
    </source>
</evidence>
<gene>
    <name evidence="6" type="ORF">C7450_11092</name>
</gene>
<accession>A0A2V3U153</accession>
<dbReference type="Pfam" id="PF00005">
    <property type="entry name" value="ABC_tran"/>
    <property type="match status" value="1"/>
</dbReference>